<dbReference type="Pfam" id="PF03891">
    <property type="entry name" value="DUF333"/>
    <property type="match status" value="1"/>
</dbReference>
<protein>
    <submittedName>
        <fullName evidence="2">Putative hemolysin</fullName>
    </submittedName>
</protein>
<dbReference type="Proteomes" id="UP000245396">
    <property type="component" value="Unassembled WGS sequence"/>
</dbReference>
<name>A0A316BZN5_PSESE</name>
<evidence type="ECO:0000313" key="2">
    <source>
        <dbReference type="EMBL" id="PWJ80560.1"/>
    </source>
</evidence>
<dbReference type="EMBL" id="QGGG01000012">
    <property type="protein sequence ID" value="PWJ80560.1"/>
    <property type="molecule type" value="Genomic_DNA"/>
</dbReference>
<comment type="caution">
    <text evidence="2">The sequence shown here is derived from an EMBL/GenBank/DDBJ whole genome shotgun (WGS) entry which is preliminary data.</text>
</comment>
<sequence length="95" mass="10481">MAISLKARSAVMILTLTAAVGCSPNKPQAGVIYLHNAAVDYCLYIGGQPDSRQTRAGKQFGFCRLLDGSVCEEWTLLRHDRCVPPRGGRIWDDWS</sequence>
<feature type="chain" id="PRO_5016336993" evidence="1">
    <location>
        <begin position="19"/>
        <end position="95"/>
    </location>
</feature>
<dbReference type="STRING" id="1192868.GCA_000304395_01751"/>
<keyword evidence="3" id="KW-1185">Reference proteome</keyword>
<accession>A0A316BZN5</accession>
<dbReference type="RefSeq" id="WP_170125159.1">
    <property type="nucleotide sequence ID" value="NZ_QGGG01000012.1"/>
</dbReference>
<evidence type="ECO:0000313" key="3">
    <source>
        <dbReference type="Proteomes" id="UP000245396"/>
    </source>
</evidence>
<dbReference type="InterPro" id="IPR005590">
    <property type="entry name" value="DUF333"/>
</dbReference>
<dbReference type="AlphaFoldDB" id="A0A316BZN5"/>
<feature type="signal peptide" evidence="1">
    <location>
        <begin position="1"/>
        <end position="18"/>
    </location>
</feature>
<organism evidence="2 3">
    <name type="scientific">Pseudaminobacter salicylatoxidans</name>
    <dbReference type="NCBI Taxonomy" id="93369"/>
    <lineage>
        <taxon>Bacteria</taxon>
        <taxon>Pseudomonadati</taxon>
        <taxon>Pseudomonadota</taxon>
        <taxon>Alphaproteobacteria</taxon>
        <taxon>Hyphomicrobiales</taxon>
        <taxon>Phyllobacteriaceae</taxon>
        <taxon>Pseudaminobacter</taxon>
    </lineage>
</organism>
<proteinExistence type="predicted"/>
<evidence type="ECO:0000256" key="1">
    <source>
        <dbReference type="SAM" id="SignalP"/>
    </source>
</evidence>
<gene>
    <name evidence="2" type="ORF">C7441_112101</name>
</gene>
<reference evidence="2 3" key="1">
    <citation type="submission" date="2018-05" db="EMBL/GenBank/DDBJ databases">
        <title>Genomic Encyclopedia of Type Strains, Phase IV (KMG-IV): sequencing the most valuable type-strain genomes for metagenomic binning, comparative biology and taxonomic classification.</title>
        <authorList>
            <person name="Goeker M."/>
        </authorList>
    </citation>
    <scope>NUCLEOTIDE SEQUENCE [LARGE SCALE GENOMIC DNA]</scope>
    <source>
        <strain evidence="2 3">DSM 6986</strain>
    </source>
</reference>
<keyword evidence="1" id="KW-0732">Signal</keyword>
<dbReference type="PROSITE" id="PS51257">
    <property type="entry name" value="PROKAR_LIPOPROTEIN"/>
    <property type="match status" value="1"/>
</dbReference>